<proteinExistence type="inferred from homology"/>
<dbReference type="Pfam" id="PF00216">
    <property type="entry name" value="Bac_DNA_binding"/>
    <property type="match status" value="1"/>
</dbReference>
<evidence type="ECO:0000313" key="4">
    <source>
        <dbReference type="EMBL" id="SFQ56646.1"/>
    </source>
</evidence>
<dbReference type="Proteomes" id="UP000243106">
    <property type="component" value="Unassembled WGS sequence"/>
</dbReference>
<accession>A0A1I5ZJK6</accession>
<feature type="compositionally biased region" description="Low complexity" evidence="3">
    <location>
        <begin position="17"/>
        <end position="38"/>
    </location>
</feature>
<feature type="compositionally biased region" description="Basic residues" evidence="3">
    <location>
        <begin position="7"/>
        <end position="16"/>
    </location>
</feature>
<dbReference type="SUPFAM" id="SSF47729">
    <property type="entry name" value="IHF-like DNA-binding proteins"/>
    <property type="match status" value="1"/>
</dbReference>
<keyword evidence="2 4" id="KW-0238">DNA-binding</keyword>
<evidence type="ECO:0000256" key="3">
    <source>
        <dbReference type="SAM" id="MobiDB-lite"/>
    </source>
</evidence>
<dbReference type="InterPro" id="IPR000119">
    <property type="entry name" value="Hist_DNA-bd"/>
</dbReference>
<dbReference type="AlphaFoldDB" id="A0A1I5ZJK6"/>
<gene>
    <name evidence="4" type="ORF">SAMN05421853_110108</name>
</gene>
<dbReference type="GO" id="GO:0030527">
    <property type="term" value="F:structural constituent of chromatin"/>
    <property type="evidence" value="ECO:0007669"/>
    <property type="project" value="InterPro"/>
</dbReference>
<sequence length="163" mass="17585">MTEKKTPARRTSRKTTTRASSTTTRTSAKSPVASKPASTVTIDQVGRAAAGPESDLQRAVAATLDPSVLPPSQQPDLKKRELVDKIVKRTGIKKKDVKPVIEEALQILGDALSEGRELNLKPFGKMKVQRVKDVQNGQVLVTKVRQPDETPKAAADPLAEPAE</sequence>
<feature type="region of interest" description="Disordered" evidence="3">
    <location>
        <begin position="144"/>
        <end position="163"/>
    </location>
</feature>
<keyword evidence="5" id="KW-1185">Reference proteome</keyword>
<dbReference type="RefSeq" id="WP_093013602.1">
    <property type="nucleotide sequence ID" value="NZ_FOXV01000010.1"/>
</dbReference>
<dbReference type="InterPro" id="IPR010992">
    <property type="entry name" value="IHF-like_DNA-bd_dom_sf"/>
</dbReference>
<evidence type="ECO:0000256" key="1">
    <source>
        <dbReference type="ARBA" id="ARBA00010529"/>
    </source>
</evidence>
<protein>
    <submittedName>
        <fullName evidence="4">DNA-binding protein HU-alpha</fullName>
    </submittedName>
</protein>
<organism evidence="4 5">
    <name type="scientific">Roseivivax halotolerans</name>
    <dbReference type="NCBI Taxonomy" id="93684"/>
    <lineage>
        <taxon>Bacteria</taxon>
        <taxon>Pseudomonadati</taxon>
        <taxon>Pseudomonadota</taxon>
        <taxon>Alphaproteobacteria</taxon>
        <taxon>Rhodobacterales</taxon>
        <taxon>Roseobacteraceae</taxon>
        <taxon>Roseivivax</taxon>
    </lineage>
</organism>
<evidence type="ECO:0000256" key="2">
    <source>
        <dbReference type="ARBA" id="ARBA00023125"/>
    </source>
</evidence>
<dbReference type="STRING" id="93684.SAMN05421853_110108"/>
<dbReference type="GO" id="GO:0003677">
    <property type="term" value="F:DNA binding"/>
    <property type="evidence" value="ECO:0007669"/>
    <property type="project" value="UniProtKB-KW"/>
</dbReference>
<dbReference type="Gene3D" id="4.10.520.10">
    <property type="entry name" value="IHF-like DNA-binding proteins"/>
    <property type="match status" value="1"/>
</dbReference>
<name>A0A1I5ZJK6_9RHOB</name>
<reference evidence="5" key="1">
    <citation type="submission" date="2016-10" db="EMBL/GenBank/DDBJ databases">
        <authorList>
            <person name="Varghese N."/>
            <person name="Submissions S."/>
        </authorList>
    </citation>
    <scope>NUCLEOTIDE SEQUENCE [LARGE SCALE GENOMIC DNA]</scope>
    <source>
        <strain evidence="5">JCM 10271</strain>
    </source>
</reference>
<evidence type="ECO:0000313" key="5">
    <source>
        <dbReference type="Proteomes" id="UP000243106"/>
    </source>
</evidence>
<comment type="similarity">
    <text evidence="1">Belongs to the bacterial histone-like protein family.</text>
</comment>
<dbReference type="EMBL" id="FOXV01000010">
    <property type="protein sequence ID" value="SFQ56646.1"/>
    <property type="molecule type" value="Genomic_DNA"/>
</dbReference>
<feature type="region of interest" description="Disordered" evidence="3">
    <location>
        <begin position="1"/>
        <end position="54"/>
    </location>
</feature>